<organism evidence="3 4">
    <name type="scientific">Heterocephalus glaber</name>
    <name type="common">Naked mole rat</name>
    <dbReference type="NCBI Taxonomy" id="10181"/>
    <lineage>
        <taxon>Eukaryota</taxon>
        <taxon>Metazoa</taxon>
        <taxon>Chordata</taxon>
        <taxon>Craniata</taxon>
        <taxon>Vertebrata</taxon>
        <taxon>Euteleostomi</taxon>
        <taxon>Mammalia</taxon>
        <taxon>Eutheria</taxon>
        <taxon>Euarchontoglires</taxon>
        <taxon>Glires</taxon>
        <taxon>Rodentia</taxon>
        <taxon>Hystricomorpha</taxon>
        <taxon>Bathyergidae</taxon>
        <taxon>Heterocephalus</taxon>
    </lineage>
</organism>
<dbReference type="PANTHER" id="PTHR11736">
    <property type="entry name" value="MELANOMA-ASSOCIATED ANTIGEN MAGE ANTIGEN"/>
    <property type="match status" value="1"/>
</dbReference>
<feature type="compositionally biased region" description="Polar residues" evidence="1">
    <location>
        <begin position="11"/>
        <end position="21"/>
    </location>
</feature>
<dbReference type="Proteomes" id="UP000006813">
    <property type="component" value="Unassembled WGS sequence"/>
</dbReference>
<dbReference type="InterPro" id="IPR002190">
    <property type="entry name" value="MHD_dom"/>
</dbReference>
<dbReference type="AlphaFoldDB" id="G5BTB3"/>
<evidence type="ECO:0000313" key="3">
    <source>
        <dbReference type="EMBL" id="EHB12527.1"/>
    </source>
</evidence>
<dbReference type="Pfam" id="PF01454">
    <property type="entry name" value="MAGE"/>
    <property type="match status" value="1"/>
</dbReference>
<sequence length="146" mass="16113">MGAIMGRLKNGSATPNVMRESQSGKRGGSHTAQPLCALFCLPERGGLPDSRAEREQDGSCDGETQALAVSQEEASSPLLQESPKEALGTFLLVENRMRCPITHSEMVKYVVGDWKDLFPEIISRAAEHVRYAFGFELKQLDRKHHS</sequence>
<dbReference type="GO" id="GO:0005634">
    <property type="term" value="C:nucleus"/>
    <property type="evidence" value="ECO:0007669"/>
    <property type="project" value="TreeGrafter"/>
</dbReference>
<reference evidence="3 4" key="1">
    <citation type="journal article" date="2011" name="Nature">
        <title>Genome sequencing reveals insights into physiology and longevity of the naked mole rat.</title>
        <authorList>
            <person name="Kim E.B."/>
            <person name="Fang X."/>
            <person name="Fushan A.A."/>
            <person name="Huang Z."/>
            <person name="Lobanov A.V."/>
            <person name="Han L."/>
            <person name="Marino S.M."/>
            <person name="Sun X."/>
            <person name="Turanov A.A."/>
            <person name="Yang P."/>
            <person name="Yim S.H."/>
            <person name="Zhao X."/>
            <person name="Kasaikina M.V."/>
            <person name="Stoletzki N."/>
            <person name="Peng C."/>
            <person name="Polak P."/>
            <person name="Xiong Z."/>
            <person name="Kiezun A."/>
            <person name="Zhu Y."/>
            <person name="Chen Y."/>
            <person name="Kryukov G.V."/>
            <person name="Zhang Q."/>
            <person name="Peshkin L."/>
            <person name="Yang L."/>
            <person name="Bronson R.T."/>
            <person name="Buffenstein R."/>
            <person name="Wang B."/>
            <person name="Han C."/>
            <person name="Li Q."/>
            <person name="Chen L."/>
            <person name="Zhao W."/>
            <person name="Sunyaev S.R."/>
            <person name="Park T.J."/>
            <person name="Zhang G."/>
            <person name="Wang J."/>
            <person name="Gladyshev V.N."/>
        </authorList>
    </citation>
    <scope>NUCLEOTIDE SEQUENCE [LARGE SCALE GENOMIC DNA]</scope>
</reference>
<dbReference type="InterPro" id="IPR041898">
    <property type="entry name" value="MAGE_WH1"/>
</dbReference>
<evidence type="ECO:0000259" key="2">
    <source>
        <dbReference type="PROSITE" id="PS50838"/>
    </source>
</evidence>
<evidence type="ECO:0000256" key="1">
    <source>
        <dbReference type="SAM" id="MobiDB-lite"/>
    </source>
</evidence>
<evidence type="ECO:0000313" key="4">
    <source>
        <dbReference type="Proteomes" id="UP000006813"/>
    </source>
</evidence>
<proteinExistence type="predicted"/>
<dbReference type="PANTHER" id="PTHR11736:SF61">
    <property type="entry name" value="MELANOMA-ASSOCIATED ANTIGEN F1"/>
    <property type="match status" value="1"/>
</dbReference>
<accession>G5BTB3</accession>
<feature type="domain" description="MAGE" evidence="2">
    <location>
        <begin position="80"/>
        <end position="146"/>
    </location>
</feature>
<gene>
    <name evidence="3" type="ORF">GW7_17220</name>
</gene>
<dbReference type="PROSITE" id="PS50838">
    <property type="entry name" value="MAGE"/>
    <property type="match status" value="1"/>
</dbReference>
<feature type="region of interest" description="Disordered" evidence="1">
    <location>
        <begin position="1"/>
        <end position="31"/>
    </location>
</feature>
<protein>
    <submittedName>
        <fullName evidence="3">Melanoma-associated antigen F1</fullName>
    </submittedName>
</protein>
<dbReference type="GO" id="GO:0000122">
    <property type="term" value="P:negative regulation of transcription by RNA polymerase II"/>
    <property type="evidence" value="ECO:0007669"/>
    <property type="project" value="TreeGrafter"/>
</dbReference>
<dbReference type="InterPro" id="IPR037445">
    <property type="entry name" value="MAGE"/>
</dbReference>
<dbReference type="EMBL" id="JH171743">
    <property type="protein sequence ID" value="EHB12527.1"/>
    <property type="molecule type" value="Genomic_DNA"/>
</dbReference>
<name>G5BTB3_HETGA</name>
<dbReference type="Gene3D" id="1.10.10.1200">
    <property type="entry name" value="MAGE homology domain, winged helix WH1 motif"/>
    <property type="match status" value="1"/>
</dbReference>
<dbReference type="STRING" id="10181.G5BTB3"/>
<dbReference type="InParanoid" id="G5BTB3"/>